<dbReference type="CDD" id="cd05374">
    <property type="entry name" value="17beta-HSD-like_SDR_c"/>
    <property type="match status" value="1"/>
</dbReference>
<dbReference type="InterPro" id="IPR057326">
    <property type="entry name" value="KR_dom"/>
</dbReference>
<organism evidence="6 7">
    <name type="scientific">Elaeis guineensis var. tenera</name>
    <name type="common">Oil palm</name>
    <dbReference type="NCBI Taxonomy" id="51953"/>
    <lineage>
        <taxon>Eukaryota</taxon>
        <taxon>Viridiplantae</taxon>
        <taxon>Streptophyta</taxon>
        <taxon>Embryophyta</taxon>
        <taxon>Tracheophyta</taxon>
        <taxon>Spermatophyta</taxon>
        <taxon>Magnoliopsida</taxon>
        <taxon>Liliopsida</taxon>
        <taxon>Arecaceae</taxon>
        <taxon>Arecoideae</taxon>
        <taxon>Cocoseae</taxon>
        <taxon>Elaeidinae</taxon>
        <taxon>Elaeis</taxon>
    </lineage>
</organism>
<dbReference type="SMART" id="SM00822">
    <property type="entry name" value="PKS_KR"/>
    <property type="match status" value="1"/>
</dbReference>
<evidence type="ECO:0000259" key="5">
    <source>
        <dbReference type="SMART" id="SM00822"/>
    </source>
</evidence>
<dbReference type="SUPFAM" id="SSF51735">
    <property type="entry name" value="NAD(P)-binding Rossmann-fold domains"/>
    <property type="match status" value="1"/>
</dbReference>
<accession>A0A6I9S9S4</accession>
<dbReference type="Gene3D" id="3.40.50.720">
    <property type="entry name" value="NAD(P)-binding Rossmann-like Domain"/>
    <property type="match status" value="1"/>
</dbReference>
<evidence type="ECO:0000256" key="4">
    <source>
        <dbReference type="SAM" id="Phobius"/>
    </source>
</evidence>
<evidence type="ECO:0000313" key="7">
    <source>
        <dbReference type="RefSeq" id="XP_010939606.1"/>
    </source>
</evidence>
<dbReference type="PANTHER" id="PTHR44169:SF6">
    <property type="entry name" value="NADPH-DEPENDENT 1-ACYLDIHYDROXYACETONE PHOSPHATE REDUCTASE"/>
    <property type="match status" value="1"/>
</dbReference>
<dbReference type="KEGG" id="egu:105058384"/>
<dbReference type="PANTHER" id="PTHR44169">
    <property type="entry name" value="NADPH-DEPENDENT 1-ACYLDIHYDROXYACETONE PHOSPHATE REDUCTASE"/>
    <property type="match status" value="1"/>
</dbReference>
<keyword evidence="4" id="KW-0812">Transmembrane</keyword>
<gene>
    <name evidence="7 8" type="primary">LOC105058384</name>
</gene>
<dbReference type="GeneID" id="105058384"/>
<dbReference type="AlphaFoldDB" id="A0A6I9S9S4"/>
<evidence type="ECO:0000256" key="3">
    <source>
        <dbReference type="RuleBase" id="RU000363"/>
    </source>
</evidence>
<dbReference type="RefSeq" id="XP_019710593.1">
    <property type="nucleotide sequence ID" value="XM_019855034.2"/>
</dbReference>
<dbReference type="RefSeq" id="XP_073105342.1">
    <property type="nucleotide sequence ID" value="XM_073249241.1"/>
</dbReference>
<dbReference type="InterPro" id="IPR020904">
    <property type="entry name" value="Sc_DH/Rdtase_CS"/>
</dbReference>
<keyword evidence="2" id="KW-0560">Oxidoreductase</keyword>
<dbReference type="GO" id="GO:0016491">
    <property type="term" value="F:oxidoreductase activity"/>
    <property type="evidence" value="ECO:0007669"/>
    <property type="project" value="UniProtKB-KW"/>
</dbReference>
<dbReference type="PRINTS" id="PR00080">
    <property type="entry name" value="SDRFAMILY"/>
</dbReference>
<evidence type="ECO:0000313" key="8">
    <source>
        <dbReference type="RefSeq" id="XP_019710593.1"/>
    </source>
</evidence>
<dbReference type="PRINTS" id="PR00081">
    <property type="entry name" value="GDHRDH"/>
</dbReference>
<proteinExistence type="inferred from homology"/>
<evidence type="ECO:0000256" key="1">
    <source>
        <dbReference type="ARBA" id="ARBA00006484"/>
    </source>
</evidence>
<keyword evidence="4" id="KW-0472">Membrane</keyword>
<dbReference type="PROSITE" id="PS00061">
    <property type="entry name" value="ADH_SHORT"/>
    <property type="match status" value="1"/>
</dbReference>
<reference evidence="7 8" key="1">
    <citation type="submission" date="2025-04" db="UniProtKB">
        <authorList>
            <consortium name="RefSeq"/>
        </authorList>
    </citation>
    <scope>IDENTIFICATION</scope>
</reference>
<keyword evidence="6" id="KW-1185">Reference proteome</keyword>
<feature type="transmembrane region" description="Helical" evidence="4">
    <location>
        <begin position="246"/>
        <end position="264"/>
    </location>
</feature>
<dbReference type="Proteomes" id="UP000504607">
    <property type="component" value="Chromosome 15"/>
</dbReference>
<dbReference type="Pfam" id="PF00106">
    <property type="entry name" value="adh_short"/>
    <property type="match status" value="1"/>
</dbReference>
<protein>
    <submittedName>
        <fullName evidence="7 8">Short-chain dehydrogenase RED1</fullName>
    </submittedName>
</protein>
<name>A0A6I9S9S4_ELAGV</name>
<sequence>MAVPEETVILITGCSEGGIGYALARAFAAEGCLVVATSRSLSSMKSLENDSRFFLQEIDVLSEESIRRALTNTLEKFGRIDVLINNAGVHLVAPLVEVPMSSFEHVFSTNVYGPMRLIQAVVPHMVTRRKGKIVNVGSVAALAPGPWAGVYTASKAALHALTDTLRLELRTFGISVINVVPGAIRSNLGNSSTATYSRMPEWKLYKPFEAAIRARTDISQGPRSTPAEELAKKTVALVLKKNSPAWFSYGGFSTILAILYYLPLSIRDYFYRKVGKC</sequence>
<dbReference type="RefSeq" id="XP_073105341.1">
    <property type="nucleotide sequence ID" value="XM_073249240.1"/>
</dbReference>
<dbReference type="InterPro" id="IPR002347">
    <property type="entry name" value="SDR_fam"/>
</dbReference>
<evidence type="ECO:0000313" key="6">
    <source>
        <dbReference type="Proteomes" id="UP000504607"/>
    </source>
</evidence>
<evidence type="ECO:0000256" key="2">
    <source>
        <dbReference type="ARBA" id="ARBA00023002"/>
    </source>
</evidence>
<feature type="domain" description="Ketoreductase" evidence="5">
    <location>
        <begin position="7"/>
        <end position="187"/>
    </location>
</feature>
<dbReference type="InterPro" id="IPR036291">
    <property type="entry name" value="NAD(P)-bd_dom_sf"/>
</dbReference>
<dbReference type="OrthoDB" id="2102561at2759"/>
<dbReference type="RefSeq" id="XP_010939606.1">
    <property type="nucleotide sequence ID" value="XM_010941304.3"/>
</dbReference>
<dbReference type="GO" id="GO:0005783">
    <property type="term" value="C:endoplasmic reticulum"/>
    <property type="evidence" value="ECO:0007669"/>
    <property type="project" value="TreeGrafter"/>
</dbReference>
<comment type="similarity">
    <text evidence="1 3">Belongs to the short-chain dehydrogenases/reductases (SDR) family.</text>
</comment>
<dbReference type="FunFam" id="3.40.50.720:FF:000261">
    <property type="entry name" value="NADPH-dependent 1-acyldihydroxyacetone phosphate reductase"/>
    <property type="match status" value="1"/>
</dbReference>
<keyword evidence="4" id="KW-1133">Transmembrane helix</keyword>